<protein>
    <submittedName>
        <fullName evidence="2">HNH endonuclease</fullName>
    </submittedName>
</protein>
<name>A0A518JTZ9_9BACT</name>
<dbReference type="EMBL" id="CP036348">
    <property type="protein sequence ID" value="QDV69018.1"/>
    <property type="molecule type" value="Genomic_DNA"/>
</dbReference>
<dbReference type="RefSeq" id="WP_145095824.1">
    <property type="nucleotide sequence ID" value="NZ_CP036348.1"/>
</dbReference>
<dbReference type="Gene3D" id="1.10.30.50">
    <property type="match status" value="1"/>
</dbReference>
<reference evidence="2 3" key="1">
    <citation type="submission" date="2019-02" db="EMBL/GenBank/DDBJ databases">
        <title>Deep-cultivation of Planctomycetes and their phenomic and genomic characterization uncovers novel biology.</title>
        <authorList>
            <person name="Wiegand S."/>
            <person name="Jogler M."/>
            <person name="Boedeker C."/>
            <person name="Pinto D."/>
            <person name="Vollmers J."/>
            <person name="Rivas-Marin E."/>
            <person name="Kohn T."/>
            <person name="Peeters S.H."/>
            <person name="Heuer A."/>
            <person name="Rast P."/>
            <person name="Oberbeckmann S."/>
            <person name="Bunk B."/>
            <person name="Jeske O."/>
            <person name="Meyerdierks A."/>
            <person name="Storesund J.E."/>
            <person name="Kallscheuer N."/>
            <person name="Luecker S."/>
            <person name="Lage O.M."/>
            <person name="Pohl T."/>
            <person name="Merkel B.J."/>
            <person name="Hornburger P."/>
            <person name="Mueller R.-W."/>
            <person name="Bruemmer F."/>
            <person name="Labrenz M."/>
            <person name="Spormann A.M."/>
            <person name="Op den Camp H."/>
            <person name="Overmann J."/>
            <person name="Amann R."/>
            <person name="Jetten M.S.M."/>
            <person name="Mascher T."/>
            <person name="Medema M.H."/>
            <person name="Devos D.P."/>
            <person name="Kaster A.-K."/>
            <person name="Ovreas L."/>
            <person name="Rohde M."/>
            <person name="Galperin M.Y."/>
            <person name="Jogler C."/>
        </authorList>
    </citation>
    <scope>NUCLEOTIDE SEQUENCE [LARGE SCALE GENOMIC DNA]</scope>
    <source>
        <strain evidence="2 3">Poly24</strain>
    </source>
</reference>
<dbReference type="InterPro" id="IPR002711">
    <property type="entry name" value="HNH"/>
</dbReference>
<organism evidence="2 3">
    <name type="scientific">Rosistilla carotiformis</name>
    <dbReference type="NCBI Taxonomy" id="2528017"/>
    <lineage>
        <taxon>Bacteria</taxon>
        <taxon>Pseudomonadati</taxon>
        <taxon>Planctomycetota</taxon>
        <taxon>Planctomycetia</taxon>
        <taxon>Pirellulales</taxon>
        <taxon>Pirellulaceae</taxon>
        <taxon>Rosistilla</taxon>
    </lineage>
</organism>
<evidence type="ECO:0000259" key="1">
    <source>
        <dbReference type="SMART" id="SM00507"/>
    </source>
</evidence>
<evidence type="ECO:0000313" key="2">
    <source>
        <dbReference type="EMBL" id="QDV69018.1"/>
    </source>
</evidence>
<dbReference type="CDD" id="cd00085">
    <property type="entry name" value="HNHc"/>
    <property type="match status" value="1"/>
</dbReference>
<dbReference type="GO" id="GO:0008270">
    <property type="term" value="F:zinc ion binding"/>
    <property type="evidence" value="ECO:0007669"/>
    <property type="project" value="InterPro"/>
</dbReference>
<keyword evidence="2" id="KW-0540">Nuclease</keyword>
<keyword evidence="2" id="KW-0378">Hydrolase</keyword>
<dbReference type="GO" id="GO:0003676">
    <property type="term" value="F:nucleic acid binding"/>
    <property type="evidence" value="ECO:0007669"/>
    <property type="project" value="InterPro"/>
</dbReference>
<dbReference type="Proteomes" id="UP000315082">
    <property type="component" value="Chromosome"/>
</dbReference>
<dbReference type="SMART" id="SM00507">
    <property type="entry name" value="HNHc"/>
    <property type="match status" value="1"/>
</dbReference>
<evidence type="ECO:0000313" key="3">
    <source>
        <dbReference type="Proteomes" id="UP000315082"/>
    </source>
</evidence>
<gene>
    <name evidence="2" type="ORF">Poly24_27320</name>
</gene>
<dbReference type="InterPro" id="IPR003615">
    <property type="entry name" value="HNH_nuc"/>
</dbReference>
<keyword evidence="2" id="KW-0255">Endonuclease</keyword>
<keyword evidence="3" id="KW-1185">Reference proteome</keyword>
<dbReference type="Pfam" id="PF01844">
    <property type="entry name" value="HNH"/>
    <property type="match status" value="1"/>
</dbReference>
<dbReference type="GO" id="GO:0004519">
    <property type="term" value="F:endonuclease activity"/>
    <property type="evidence" value="ECO:0007669"/>
    <property type="project" value="UniProtKB-KW"/>
</dbReference>
<proteinExistence type="predicted"/>
<dbReference type="AlphaFoldDB" id="A0A518JTZ9"/>
<sequence length="353" mass="40424">MSVAPPTPEDQVLFLRNIQRLLGEGQFTASYKFALLHAIADLCVIKGDDTGGSLDLDVKDIAEKFIELYWQQCRPFQSGSQSTGIILQQNTGRQAAVISTVIKAQDDFGSSLFKFKQTAPDLWRSLKGTVKRVVNEMPLWKLQTVGSERLDFLYDNLDTTTKTITLKPGVAFCFRAFYGLMRDLIQGAWVRFVQRLNANNLGNLTDLGTFMFDQERSSLEAYKHILIDVQDRQCFYCHQELRTNLEVDHFVPWSRYPTDLGHNFVLAHPRCNNSKSDYLAAEQHLESWSERNRVRSVELDQRLIDAGLPSDSLASIRITEWAYEQVEKSKGQVWLQQAVFQHLGPKWRELLVA</sequence>
<dbReference type="KEGG" id="rcf:Poly24_27320"/>
<dbReference type="OrthoDB" id="9804086at2"/>
<feature type="domain" description="HNH nuclease" evidence="1">
    <location>
        <begin position="221"/>
        <end position="273"/>
    </location>
</feature>
<accession>A0A518JTZ9</accession>